<accession>A0A1D1UNM5</accession>
<evidence type="ECO:0000313" key="3">
    <source>
        <dbReference type="Proteomes" id="UP000186922"/>
    </source>
</evidence>
<comment type="caution">
    <text evidence="2">The sequence shown here is derived from an EMBL/GenBank/DDBJ whole genome shotgun (WGS) entry which is preliminary data.</text>
</comment>
<keyword evidence="3" id="KW-1185">Reference proteome</keyword>
<proteinExistence type="predicted"/>
<reference evidence="2 3" key="1">
    <citation type="journal article" date="2016" name="Nat. Commun.">
        <title>Extremotolerant tardigrade genome and improved radiotolerance of human cultured cells by tardigrade-unique protein.</title>
        <authorList>
            <person name="Hashimoto T."/>
            <person name="Horikawa D.D."/>
            <person name="Saito Y."/>
            <person name="Kuwahara H."/>
            <person name="Kozuka-Hata H."/>
            <person name="Shin-I T."/>
            <person name="Minakuchi Y."/>
            <person name="Ohishi K."/>
            <person name="Motoyama A."/>
            <person name="Aizu T."/>
            <person name="Enomoto A."/>
            <person name="Kondo K."/>
            <person name="Tanaka S."/>
            <person name="Hara Y."/>
            <person name="Koshikawa S."/>
            <person name="Sagara H."/>
            <person name="Miura T."/>
            <person name="Yokobori S."/>
            <person name="Miyagawa K."/>
            <person name="Suzuki Y."/>
            <person name="Kubo T."/>
            <person name="Oyama M."/>
            <person name="Kohara Y."/>
            <person name="Fujiyama A."/>
            <person name="Arakawa K."/>
            <person name="Katayama T."/>
            <person name="Toyoda A."/>
            <person name="Kunieda T."/>
        </authorList>
    </citation>
    <scope>NUCLEOTIDE SEQUENCE [LARGE SCALE GENOMIC DNA]</scope>
    <source>
        <strain evidence="2 3">YOKOZUNA-1</strain>
    </source>
</reference>
<name>A0A1D1UNM5_RAMVA</name>
<dbReference type="AlphaFoldDB" id="A0A1D1UNM5"/>
<feature type="region of interest" description="Disordered" evidence="1">
    <location>
        <begin position="1"/>
        <end position="22"/>
    </location>
</feature>
<gene>
    <name evidence="2" type="primary">RvY_03593-1</name>
    <name evidence="2" type="synonym">RvY_03593.1</name>
    <name evidence="2" type="ORF">RvY_03593</name>
</gene>
<evidence type="ECO:0000313" key="2">
    <source>
        <dbReference type="EMBL" id="GAU91316.1"/>
    </source>
</evidence>
<organism evidence="2 3">
    <name type="scientific">Ramazzottius varieornatus</name>
    <name type="common">Water bear</name>
    <name type="synonym">Tardigrade</name>
    <dbReference type="NCBI Taxonomy" id="947166"/>
    <lineage>
        <taxon>Eukaryota</taxon>
        <taxon>Metazoa</taxon>
        <taxon>Ecdysozoa</taxon>
        <taxon>Tardigrada</taxon>
        <taxon>Eutardigrada</taxon>
        <taxon>Parachela</taxon>
        <taxon>Hypsibioidea</taxon>
        <taxon>Ramazzottiidae</taxon>
        <taxon>Ramazzottius</taxon>
    </lineage>
</organism>
<dbReference type="EMBL" id="BDGG01000002">
    <property type="protein sequence ID" value="GAU91316.1"/>
    <property type="molecule type" value="Genomic_DNA"/>
</dbReference>
<evidence type="ECO:0000256" key="1">
    <source>
        <dbReference type="SAM" id="MobiDB-lite"/>
    </source>
</evidence>
<dbReference type="Proteomes" id="UP000186922">
    <property type="component" value="Unassembled WGS sequence"/>
</dbReference>
<protein>
    <submittedName>
        <fullName evidence="2">Uncharacterized protein</fullName>
    </submittedName>
</protein>
<sequence length="56" mass="6465">MIKRTVSTGKAPRKSVQGARAAAGFHTRKMYEEERHQMCLIFPGIFPTIDWRNSEK</sequence>